<evidence type="ECO:0000259" key="1">
    <source>
        <dbReference type="PROSITE" id="PS50804"/>
    </source>
</evidence>
<dbReference type="Proteomes" id="UP000008672">
    <property type="component" value="Unassembled WGS sequence"/>
</dbReference>
<dbReference type="HOGENOM" id="CLU_002678_53_4_1"/>
<dbReference type="InterPro" id="IPR003309">
    <property type="entry name" value="SCAN_dom"/>
</dbReference>
<protein>
    <recommendedName>
        <fullName evidence="1">SCAN box domain-containing protein</fullName>
    </recommendedName>
</protein>
<dbReference type="SMART" id="SM00431">
    <property type="entry name" value="SCAN"/>
    <property type="match status" value="1"/>
</dbReference>
<name>H3ADT0_LATCH</name>
<dbReference type="Bgee" id="ENSLACG00000006909">
    <property type="expression patterns" value="Expressed in post-anal tail muscle"/>
</dbReference>
<dbReference type="Ensembl" id="ENSLACT00000007867.1">
    <property type="protein sequence ID" value="ENSLACP00000007801.1"/>
    <property type="gene ID" value="ENSLACG00000006909.1"/>
</dbReference>
<dbReference type="GeneTree" id="ENSGT00990000204742"/>
<dbReference type="Gene3D" id="1.10.4020.10">
    <property type="entry name" value="DNA breaking-rejoining enzymes"/>
    <property type="match status" value="1"/>
</dbReference>
<evidence type="ECO:0000313" key="2">
    <source>
        <dbReference type="Ensembl" id="ENSLACP00000007801.1"/>
    </source>
</evidence>
<reference evidence="2" key="2">
    <citation type="submission" date="2025-08" db="UniProtKB">
        <authorList>
            <consortium name="Ensembl"/>
        </authorList>
    </citation>
    <scope>IDENTIFICATION</scope>
</reference>
<dbReference type="PANTHER" id="PTHR46888">
    <property type="entry name" value="ZINC KNUCKLE DOMAINCONTAINING PROTEIN-RELATED"/>
    <property type="match status" value="1"/>
</dbReference>
<dbReference type="PROSITE" id="PS50804">
    <property type="entry name" value="SCAN_BOX"/>
    <property type="match status" value="1"/>
</dbReference>
<dbReference type="OMA" id="PPEISAW"/>
<dbReference type="eggNOG" id="KOG1721">
    <property type="taxonomic scope" value="Eukaryota"/>
</dbReference>
<dbReference type="SUPFAM" id="SSF47353">
    <property type="entry name" value="Retrovirus capsid dimerization domain-like"/>
    <property type="match status" value="1"/>
</dbReference>
<reference evidence="3" key="1">
    <citation type="submission" date="2011-08" db="EMBL/GenBank/DDBJ databases">
        <title>The draft genome of Latimeria chalumnae.</title>
        <authorList>
            <person name="Di Palma F."/>
            <person name="Alfoldi J."/>
            <person name="Johnson J."/>
            <person name="Berlin A."/>
            <person name="Gnerre S."/>
            <person name="Jaffe D."/>
            <person name="MacCallum I."/>
            <person name="Young S."/>
            <person name="Walker B.J."/>
            <person name="Lander E."/>
            <person name="Lindblad-Toh K."/>
        </authorList>
    </citation>
    <scope>NUCLEOTIDE SEQUENCE [LARGE SCALE GENOMIC DNA]</scope>
    <source>
        <strain evidence="3">Wild caught</strain>
    </source>
</reference>
<dbReference type="EMBL" id="AFYH01083723">
    <property type="status" value="NOT_ANNOTATED_CDS"/>
    <property type="molecule type" value="Genomic_DNA"/>
</dbReference>
<dbReference type="InterPro" id="IPR038269">
    <property type="entry name" value="SCAN_sf"/>
</dbReference>
<evidence type="ECO:0000313" key="3">
    <source>
        <dbReference type="Proteomes" id="UP000008672"/>
    </source>
</evidence>
<keyword evidence="3" id="KW-1185">Reference proteome</keyword>
<organism evidence="2 3">
    <name type="scientific">Latimeria chalumnae</name>
    <name type="common">Coelacanth</name>
    <dbReference type="NCBI Taxonomy" id="7897"/>
    <lineage>
        <taxon>Eukaryota</taxon>
        <taxon>Metazoa</taxon>
        <taxon>Chordata</taxon>
        <taxon>Craniata</taxon>
        <taxon>Vertebrata</taxon>
        <taxon>Euteleostomi</taxon>
        <taxon>Coelacanthiformes</taxon>
        <taxon>Coelacanthidae</taxon>
        <taxon>Latimeria</taxon>
    </lineage>
</organism>
<dbReference type="PANTHER" id="PTHR46888:SF1">
    <property type="entry name" value="RIBONUCLEASE H"/>
    <property type="match status" value="1"/>
</dbReference>
<feature type="domain" description="SCAN box" evidence="1">
    <location>
        <begin position="46"/>
        <end position="123"/>
    </location>
</feature>
<dbReference type="AlphaFoldDB" id="H3ADT0"/>
<dbReference type="STRING" id="7897.ENSLACP00000007801"/>
<sequence length="135" mass="15350">AFCLTPFLMGEAQAAYWILPNNRVYAYDHVKAAIMDQLGISPETYRQKLRDKQLGTGERPQALAHRIRVLCQRWLKPEPRSGQEIVESVALEQFLWALSPNISRWVGRHRPSTLATGTQLAEEYVDGKSLQTLVS</sequence>
<reference evidence="2" key="3">
    <citation type="submission" date="2025-09" db="UniProtKB">
        <authorList>
            <consortium name="Ensembl"/>
        </authorList>
    </citation>
    <scope>IDENTIFICATION</scope>
</reference>
<dbReference type="InParanoid" id="H3ADT0"/>
<accession>H3ADT0</accession>
<proteinExistence type="predicted"/>
<dbReference type="Pfam" id="PF02023">
    <property type="entry name" value="SCAN"/>
    <property type="match status" value="1"/>
</dbReference>